<accession>A0ABP9C0W6</accession>
<dbReference type="SUPFAM" id="SSF82171">
    <property type="entry name" value="DPP6 N-terminal domain-like"/>
    <property type="match status" value="1"/>
</dbReference>
<dbReference type="InterPro" id="IPR029058">
    <property type="entry name" value="AB_hydrolase_fold"/>
</dbReference>
<evidence type="ECO:0000259" key="1">
    <source>
        <dbReference type="Pfam" id="PF00326"/>
    </source>
</evidence>
<name>A0ABP9C0W6_9SPHI</name>
<dbReference type="PANTHER" id="PTHR11731">
    <property type="entry name" value="PROTEASE FAMILY S9B,C DIPEPTIDYL-PEPTIDASE IV-RELATED"/>
    <property type="match status" value="1"/>
</dbReference>
<dbReference type="EMBL" id="BAABIQ010000043">
    <property type="protein sequence ID" value="GAA4803354.1"/>
    <property type="molecule type" value="Genomic_DNA"/>
</dbReference>
<keyword evidence="4" id="KW-1185">Reference proteome</keyword>
<dbReference type="Proteomes" id="UP001501411">
    <property type="component" value="Unassembled WGS sequence"/>
</dbReference>
<dbReference type="Gene3D" id="2.140.10.30">
    <property type="entry name" value="Dipeptidylpeptidase IV, N-terminal domain"/>
    <property type="match status" value="1"/>
</dbReference>
<protein>
    <submittedName>
        <fullName evidence="3">S9 family peptidase</fullName>
    </submittedName>
</protein>
<sequence length="715" mass="81879">MLAMALGASSLYAQQQQFTIEEATIGLSTNLAQDQLSQLNWIPNQSSLFYTVKTGVDEALITQAMPSLTTDTLIKLSAINQSLFNRSALRSFPELQWINADQLYFALENHYFKLSKQADHHWEATPWQILPEQATNATVEPSTGQFAYTVGNNLFLINAEGKEQQITHDSDAAIVNGQSVHRQEFGIDRGIFFSPKGNYLAFYRMDQRMVEDYPLINWDETPATVHFTKYPFAGRASHEVSLGVYNPKTTQTVFLQTGEPKDHYLTCVTWSPDEKSIYIALLNREQNHLWLNQYDASSGRFIKTLFEETDPKYVQPLHELHFLPGKNDEFIWWSQRDGFMHLYRYNTAGKLLNQVTKGDWLVNELVGENASKKLLYITSSKESPMEKHSYTVQWETGKLERLDQDPGTHQVAVNTAGDFMLDTWSNDSTPRSIDVFNTKKSWKKRLLTSKNPLATYQRPKIENVTLHADDGTPLYGKLIYPTAFDASKKYPVIVYLYNGPNVQLLANSFPSSGNLWYEYMAQRGYIVFTMDGRGSSNRGLKFEQATFRQLGTVEMNDQMQGVNYLKSLPFVDASRMGIHGWSFGGFMTTSFMLRKPAVFKVGVAGGPVMDWKMYEVMYTERYMDTPQENPIGYEDANLLTKTGNLKGNLLLIHGTSDSTVVWQHSIKFLKQAIKTKTQVDYFVYPGYEHNVRGYDRVHLMQKISDYFDHYLKPED</sequence>
<reference evidence="4" key="1">
    <citation type="journal article" date="2019" name="Int. J. Syst. Evol. Microbiol.">
        <title>The Global Catalogue of Microorganisms (GCM) 10K type strain sequencing project: providing services to taxonomists for standard genome sequencing and annotation.</title>
        <authorList>
            <consortium name="The Broad Institute Genomics Platform"/>
            <consortium name="The Broad Institute Genome Sequencing Center for Infectious Disease"/>
            <person name="Wu L."/>
            <person name="Ma J."/>
        </authorList>
    </citation>
    <scope>NUCLEOTIDE SEQUENCE [LARGE SCALE GENOMIC DNA]</scope>
    <source>
        <strain evidence="4">JCM 18200</strain>
    </source>
</reference>
<dbReference type="PANTHER" id="PTHR11731:SF193">
    <property type="entry name" value="DIPEPTIDYL PEPTIDASE 9"/>
    <property type="match status" value="1"/>
</dbReference>
<feature type="domain" description="Dipeptidylpeptidase IV N-terminal" evidence="2">
    <location>
        <begin position="126"/>
        <end position="430"/>
    </location>
</feature>
<proteinExistence type="predicted"/>
<evidence type="ECO:0000313" key="3">
    <source>
        <dbReference type="EMBL" id="GAA4803354.1"/>
    </source>
</evidence>
<evidence type="ECO:0000313" key="4">
    <source>
        <dbReference type="Proteomes" id="UP001501411"/>
    </source>
</evidence>
<dbReference type="Gene3D" id="3.40.50.1820">
    <property type="entry name" value="alpha/beta hydrolase"/>
    <property type="match status" value="1"/>
</dbReference>
<dbReference type="InterPro" id="IPR001375">
    <property type="entry name" value="Peptidase_S9_cat"/>
</dbReference>
<dbReference type="Pfam" id="PF00930">
    <property type="entry name" value="DPPIV_N"/>
    <property type="match status" value="1"/>
</dbReference>
<organism evidence="3 4">
    <name type="scientific">Olivibacter ginsenosidimutans</name>
    <dbReference type="NCBI Taxonomy" id="1176537"/>
    <lineage>
        <taxon>Bacteria</taxon>
        <taxon>Pseudomonadati</taxon>
        <taxon>Bacteroidota</taxon>
        <taxon>Sphingobacteriia</taxon>
        <taxon>Sphingobacteriales</taxon>
        <taxon>Sphingobacteriaceae</taxon>
        <taxon>Olivibacter</taxon>
    </lineage>
</organism>
<comment type="caution">
    <text evidence="3">The sequence shown here is derived from an EMBL/GenBank/DDBJ whole genome shotgun (WGS) entry which is preliminary data.</text>
</comment>
<dbReference type="SUPFAM" id="SSF53474">
    <property type="entry name" value="alpha/beta-Hydrolases"/>
    <property type="match status" value="1"/>
</dbReference>
<feature type="domain" description="Peptidase S9 prolyl oligopeptidase catalytic" evidence="1">
    <location>
        <begin position="518"/>
        <end position="712"/>
    </location>
</feature>
<dbReference type="Pfam" id="PF00326">
    <property type="entry name" value="Peptidase_S9"/>
    <property type="match status" value="1"/>
</dbReference>
<dbReference type="InterPro" id="IPR002469">
    <property type="entry name" value="Peptidase_S9B_N"/>
</dbReference>
<evidence type="ECO:0000259" key="2">
    <source>
        <dbReference type="Pfam" id="PF00930"/>
    </source>
</evidence>
<gene>
    <name evidence="3" type="ORF">GCM10023231_35440</name>
</gene>
<dbReference type="InterPro" id="IPR050278">
    <property type="entry name" value="Serine_Prot_S9B/DPPIV"/>
</dbReference>